<proteinExistence type="predicted"/>
<evidence type="ECO:0000313" key="8">
    <source>
        <dbReference type="EMBL" id="CUX79218.1"/>
    </source>
</evidence>
<dbReference type="GO" id="GO:0005829">
    <property type="term" value="C:cytosol"/>
    <property type="evidence" value="ECO:0007669"/>
    <property type="project" value="TreeGrafter"/>
</dbReference>
<evidence type="ECO:0000256" key="3">
    <source>
        <dbReference type="ARBA" id="ARBA00022694"/>
    </source>
</evidence>
<organism evidence="8 9">
    <name type="scientific">Tremblaya princeps</name>
    <dbReference type="NCBI Taxonomy" id="189385"/>
    <lineage>
        <taxon>Bacteria</taxon>
        <taxon>Pseudomonadati</taxon>
        <taxon>Pseudomonadota</taxon>
        <taxon>Betaproteobacteria</taxon>
        <taxon>Candidatus Tremblayella</taxon>
    </lineage>
</organism>
<keyword evidence="3" id="KW-0819">tRNA processing</keyword>
<dbReference type="PANTHER" id="PTHR11806">
    <property type="entry name" value="GLUCOSE INHIBITED DIVISION PROTEIN A"/>
    <property type="match status" value="1"/>
</dbReference>
<dbReference type="InterPro" id="IPR040131">
    <property type="entry name" value="MnmG_N"/>
</dbReference>
<evidence type="ECO:0000259" key="7">
    <source>
        <dbReference type="Pfam" id="PF01134"/>
    </source>
</evidence>
<evidence type="ECO:0000256" key="6">
    <source>
        <dbReference type="ARBA" id="ARBA00025948"/>
    </source>
</evidence>
<dbReference type="GO" id="GO:0002098">
    <property type="term" value="P:tRNA wobble uridine modification"/>
    <property type="evidence" value="ECO:0007669"/>
    <property type="project" value="TreeGrafter"/>
</dbReference>
<dbReference type="EMBL" id="LN999057">
    <property type="protein sequence ID" value="CUX79218.1"/>
    <property type="molecule type" value="Genomic_DNA"/>
</dbReference>
<dbReference type="PANTHER" id="PTHR11806:SF0">
    <property type="entry name" value="PROTEIN MTO1 HOMOLOG, MITOCHONDRIAL"/>
    <property type="match status" value="1"/>
</dbReference>
<dbReference type="InterPro" id="IPR036188">
    <property type="entry name" value="FAD/NAD-bd_sf"/>
</dbReference>
<keyword evidence="2" id="KW-0285">Flavoprotein</keyword>
<dbReference type="InterPro" id="IPR002218">
    <property type="entry name" value="MnmG-rel"/>
</dbReference>
<name>A0A143WP75_TREPR</name>
<comment type="subunit">
    <text evidence="6">Homodimer. Heterotetramer of two MnmE and two MnmG subunits.</text>
</comment>
<dbReference type="GO" id="GO:0030488">
    <property type="term" value="P:tRNA methylation"/>
    <property type="evidence" value="ECO:0007669"/>
    <property type="project" value="TreeGrafter"/>
</dbReference>
<accession>A0A143WP75</accession>
<dbReference type="Proteomes" id="UP000075234">
    <property type="component" value="Chromosome I"/>
</dbReference>
<comment type="cofactor">
    <cofactor evidence="1">
        <name>FAD</name>
        <dbReference type="ChEBI" id="CHEBI:57692"/>
    </cofactor>
</comment>
<dbReference type="AlphaFoldDB" id="A0A143WP75"/>
<keyword evidence="4" id="KW-0274">FAD</keyword>
<feature type="domain" description="MnmG N-terminal" evidence="7">
    <location>
        <begin position="2"/>
        <end position="112"/>
    </location>
</feature>
<evidence type="ECO:0000256" key="1">
    <source>
        <dbReference type="ARBA" id="ARBA00001974"/>
    </source>
</evidence>
<dbReference type="Gene3D" id="3.50.50.60">
    <property type="entry name" value="FAD/NAD(P)-binding domain"/>
    <property type="match status" value="1"/>
</dbReference>
<reference evidence="9" key="1">
    <citation type="submission" date="2016-01" db="EMBL/GenBank/DDBJ databases">
        <authorList>
            <person name="Husnik F."/>
        </authorList>
    </citation>
    <scope>NUCLEOTIDE SEQUENCE [LARGE SCALE GENOMIC DNA]</scope>
</reference>
<evidence type="ECO:0000256" key="4">
    <source>
        <dbReference type="ARBA" id="ARBA00022827"/>
    </source>
</evidence>
<dbReference type="PATRIC" id="fig|189385.4.peg.58"/>
<sequence length="255" mass="28282">MMFKQRLHHAVLVDPMGQSCEELYLNGLSTSMDLDMLDSIVGCIAGLVAARITSAGHAVEYYFDPMLLRPSIESRVMDGVDLAEKVNVTTGYQEAAANWLVTCVNAARHSAKLSAWAPHRHASYRGVLIDSIVRLGVSEPYRMFTSRGDDRTAVREDNADRRLTRTGRELGIVPDHRLLAFGRKEMTISSLHHCVMASSAHPAGCRRSDAEVVSGEQFYRINHASPPCLDAMRRMEGKPPRRSIRLVLTSAPHEA</sequence>
<evidence type="ECO:0000313" key="9">
    <source>
        <dbReference type="Proteomes" id="UP000075234"/>
    </source>
</evidence>
<gene>
    <name evidence="8" type="primary">mnmG</name>
    <name evidence="8" type="ORF">TPER_TP00029</name>
</gene>
<dbReference type="GO" id="GO:0050660">
    <property type="term" value="F:flavin adenine dinucleotide binding"/>
    <property type="evidence" value="ECO:0007669"/>
    <property type="project" value="InterPro"/>
</dbReference>
<evidence type="ECO:0000256" key="2">
    <source>
        <dbReference type="ARBA" id="ARBA00022630"/>
    </source>
</evidence>
<dbReference type="Pfam" id="PF01134">
    <property type="entry name" value="GIDA"/>
    <property type="match status" value="1"/>
</dbReference>
<evidence type="ECO:0000256" key="5">
    <source>
        <dbReference type="ARBA" id="ARBA00023027"/>
    </source>
</evidence>
<keyword evidence="5" id="KW-0520">NAD</keyword>
<protein>
    <submittedName>
        <fullName evidence="8">tRNA uridine 5-carboxymethylaminomethyl modification enzyme MnmG</fullName>
    </submittedName>
</protein>